<dbReference type="Proteomes" id="UP000240621">
    <property type="component" value="Unassembled WGS sequence"/>
</dbReference>
<dbReference type="GO" id="GO:0000976">
    <property type="term" value="F:transcription cis-regulatory region binding"/>
    <property type="evidence" value="ECO:0007669"/>
    <property type="project" value="TreeGrafter"/>
</dbReference>
<dbReference type="Gene3D" id="3.40.50.2300">
    <property type="match status" value="1"/>
</dbReference>
<evidence type="ECO:0000256" key="4">
    <source>
        <dbReference type="ARBA" id="ARBA00023125"/>
    </source>
</evidence>
<keyword evidence="3" id="KW-0805">Transcription regulation</keyword>
<dbReference type="PROSITE" id="PS51755">
    <property type="entry name" value="OMPR_PHOB"/>
    <property type="match status" value="1"/>
</dbReference>
<dbReference type="InterPro" id="IPR039420">
    <property type="entry name" value="WalR-like"/>
</dbReference>
<comment type="caution">
    <text evidence="11">The sequence shown here is derived from an EMBL/GenBank/DDBJ whole genome shotgun (WGS) entry which is preliminary data.</text>
</comment>
<keyword evidence="2" id="KW-0902">Two-component regulatory system</keyword>
<dbReference type="Gene3D" id="6.10.250.690">
    <property type="match status" value="1"/>
</dbReference>
<feature type="domain" description="Response regulatory" evidence="8">
    <location>
        <begin position="3"/>
        <end position="117"/>
    </location>
</feature>
<dbReference type="SMART" id="SM00448">
    <property type="entry name" value="REC"/>
    <property type="match status" value="1"/>
</dbReference>
<evidence type="ECO:0000256" key="5">
    <source>
        <dbReference type="ARBA" id="ARBA00023163"/>
    </source>
</evidence>
<dbReference type="SMART" id="SM00862">
    <property type="entry name" value="Trans_reg_C"/>
    <property type="match status" value="1"/>
</dbReference>
<keyword evidence="4 7" id="KW-0238">DNA-binding</keyword>
<evidence type="ECO:0000313" key="10">
    <source>
        <dbReference type="EMBL" id="GET23082.1"/>
    </source>
</evidence>
<dbReference type="GO" id="GO:0032993">
    <property type="term" value="C:protein-DNA complex"/>
    <property type="evidence" value="ECO:0007669"/>
    <property type="project" value="TreeGrafter"/>
</dbReference>
<evidence type="ECO:0000259" key="9">
    <source>
        <dbReference type="PROSITE" id="PS51755"/>
    </source>
</evidence>
<dbReference type="EMBL" id="BLAU01000001">
    <property type="protein sequence ID" value="GET23082.1"/>
    <property type="molecule type" value="Genomic_DNA"/>
</dbReference>
<dbReference type="RefSeq" id="WP_106543871.1">
    <property type="nucleotide sequence ID" value="NZ_BLAU01000001.1"/>
</dbReference>
<keyword evidence="5" id="KW-0804">Transcription</keyword>
<evidence type="ECO:0000256" key="1">
    <source>
        <dbReference type="ARBA" id="ARBA00022553"/>
    </source>
</evidence>
<dbReference type="OrthoDB" id="9790442at2"/>
<evidence type="ECO:0000256" key="2">
    <source>
        <dbReference type="ARBA" id="ARBA00023012"/>
    </source>
</evidence>
<name>A0A2P8C5Y2_9BACT</name>
<reference evidence="10 13" key="2">
    <citation type="submission" date="2019-10" db="EMBL/GenBank/DDBJ databases">
        <title>Prolixibacter strains distinguished by the presence of nitrate reductase genes were adept at nitrate-dependent anaerobic corrosion of metallic iron and carbon steel.</title>
        <authorList>
            <person name="Iino T."/>
            <person name="Shono N."/>
            <person name="Ito K."/>
            <person name="Nakamura R."/>
            <person name="Sueoka K."/>
            <person name="Harayama S."/>
            <person name="Ohkuma M."/>
        </authorList>
    </citation>
    <scope>NUCLEOTIDE SEQUENCE [LARGE SCALE GENOMIC DNA]</scope>
    <source>
        <strain evidence="10 13">MIC1-1</strain>
    </source>
</reference>
<evidence type="ECO:0000256" key="3">
    <source>
        <dbReference type="ARBA" id="ARBA00023015"/>
    </source>
</evidence>
<reference evidence="11 12" key="1">
    <citation type="submission" date="2018-03" db="EMBL/GenBank/DDBJ databases">
        <title>Genomic Encyclopedia of Archaeal and Bacterial Type Strains, Phase II (KMG-II): from individual species to whole genera.</title>
        <authorList>
            <person name="Goeker M."/>
        </authorList>
    </citation>
    <scope>NUCLEOTIDE SEQUENCE [LARGE SCALE GENOMIC DNA]</scope>
    <source>
        <strain evidence="11 12">DSM 27267</strain>
    </source>
</reference>
<keyword evidence="13" id="KW-1185">Reference proteome</keyword>
<gene>
    <name evidence="10" type="primary">phoP_2</name>
    <name evidence="11" type="ORF">CLV93_11718</name>
    <name evidence="10" type="ORF">JCM18694_33280</name>
</gene>
<dbReference type="CDD" id="cd00383">
    <property type="entry name" value="trans_reg_C"/>
    <property type="match status" value="1"/>
</dbReference>
<evidence type="ECO:0000256" key="7">
    <source>
        <dbReference type="PROSITE-ProRule" id="PRU01091"/>
    </source>
</evidence>
<dbReference type="GO" id="GO:0005829">
    <property type="term" value="C:cytosol"/>
    <property type="evidence" value="ECO:0007669"/>
    <property type="project" value="TreeGrafter"/>
</dbReference>
<evidence type="ECO:0000256" key="6">
    <source>
        <dbReference type="PROSITE-ProRule" id="PRU00169"/>
    </source>
</evidence>
<dbReference type="Proteomes" id="UP000396862">
    <property type="component" value="Unassembled WGS sequence"/>
</dbReference>
<evidence type="ECO:0000259" key="8">
    <source>
        <dbReference type="PROSITE" id="PS50110"/>
    </source>
</evidence>
<dbReference type="Gene3D" id="1.10.10.10">
    <property type="entry name" value="Winged helix-like DNA-binding domain superfamily/Winged helix DNA-binding domain"/>
    <property type="match status" value="1"/>
</dbReference>
<dbReference type="InterPro" id="IPR001789">
    <property type="entry name" value="Sig_transdc_resp-reg_receiver"/>
</dbReference>
<dbReference type="InterPro" id="IPR016032">
    <property type="entry name" value="Sig_transdc_resp-reg_C-effctor"/>
</dbReference>
<dbReference type="SUPFAM" id="SSF52172">
    <property type="entry name" value="CheY-like"/>
    <property type="match status" value="1"/>
</dbReference>
<dbReference type="InterPro" id="IPR011006">
    <property type="entry name" value="CheY-like_superfamily"/>
</dbReference>
<dbReference type="InterPro" id="IPR001867">
    <property type="entry name" value="OmpR/PhoB-type_DNA-bd"/>
</dbReference>
<feature type="domain" description="OmpR/PhoB-type" evidence="9">
    <location>
        <begin position="129"/>
        <end position="226"/>
    </location>
</feature>
<feature type="modified residue" description="4-aspartylphosphate" evidence="6">
    <location>
        <position position="52"/>
    </location>
</feature>
<evidence type="ECO:0000313" key="12">
    <source>
        <dbReference type="Proteomes" id="UP000240621"/>
    </source>
</evidence>
<organism evidence="11 12">
    <name type="scientific">Prolixibacter denitrificans</name>
    <dbReference type="NCBI Taxonomy" id="1541063"/>
    <lineage>
        <taxon>Bacteria</taxon>
        <taxon>Pseudomonadati</taxon>
        <taxon>Bacteroidota</taxon>
        <taxon>Bacteroidia</taxon>
        <taxon>Marinilabiliales</taxon>
        <taxon>Prolixibacteraceae</taxon>
        <taxon>Prolixibacter</taxon>
    </lineage>
</organism>
<evidence type="ECO:0000313" key="13">
    <source>
        <dbReference type="Proteomes" id="UP000396862"/>
    </source>
</evidence>
<accession>A0A2P8C5Y2</accession>
<dbReference type="AlphaFoldDB" id="A0A2P8C5Y2"/>
<dbReference type="FunFam" id="3.40.50.2300:FF:000001">
    <property type="entry name" value="DNA-binding response regulator PhoB"/>
    <property type="match status" value="1"/>
</dbReference>
<keyword evidence="1 6" id="KW-0597">Phosphoprotein</keyword>
<evidence type="ECO:0000313" key="11">
    <source>
        <dbReference type="EMBL" id="PSK80374.1"/>
    </source>
</evidence>
<dbReference type="EMBL" id="PYGC01000017">
    <property type="protein sequence ID" value="PSK80374.1"/>
    <property type="molecule type" value="Genomic_DNA"/>
</dbReference>
<dbReference type="PROSITE" id="PS50110">
    <property type="entry name" value="RESPONSE_REGULATORY"/>
    <property type="match status" value="1"/>
</dbReference>
<dbReference type="GO" id="GO:0000156">
    <property type="term" value="F:phosphorelay response regulator activity"/>
    <property type="evidence" value="ECO:0007669"/>
    <property type="project" value="TreeGrafter"/>
</dbReference>
<dbReference type="Pfam" id="PF00486">
    <property type="entry name" value="Trans_reg_C"/>
    <property type="match status" value="1"/>
</dbReference>
<dbReference type="SUPFAM" id="SSF46894">
    <property type="entry name" value="C-terminal effector domain of the bipartite response regulators"/>
    <property type="match status" value="1"/>
</dbReference>
<sequence>MPRILIVEDEEAMLIGLRDNLEFEGYEVDTANRGDDGFKKLQSGSYDLVLLDVMLPGMSGFDVCKKTRAEDNDTPIILLTARGEELDKVLGLELGADDYVTKPFSLRELLARIKVILRRTANVKQDDSPQRVTIGQLQVSFDDFEALHNDEPVKMSYKEFEILHYLYRHAGRIVSRDDILDQVWGMDYQPTARTVDNFIVRLRNKIDTEDSQHIVTVHGIGYKLVL</sequence>
<proteinExistence type="predicted"/>
<dbReference type="InterPro" id="IPR036388">
    <property type="entry name" value="WH-like_DNA-bd_sf"/>
</dbReference>
<dbReference type="GO" id="GO:0006355">
    <property type="term" value="P:regulation of DNA-templated transcription"/>
    <property type="evidence" value="ECO:0007669"/>
    <property type="project" value="InterPro"/>
</dbReference>
<dbReference type="PANTHER" id="PTHR48111">
    <property type="entry name" value="REGULATOR OF RPOS"/>
    <property type="match status" value="1"/>
</dbReference>
<feature type="DNA-binding region" description="OmpR/PhoB-type" evidence="7">
    <location>
        <begin position="129"/>
        <end position="226"/>
    </location>
</feature>
<protein>
    <submittedName>
        <fullName evidence="10">DNA-binding response regulator</fullName>
    </submittedName>
    <submittedName>
        <fullName evidence="11">Two-component system alkaline phosphatase synthesis response regulator PhoP</fullName>
    </submittedName>
</protein>
<dbReference type="PANTHER" id="PTHR48111:SF1">
    <property type="entry name" value="TWO-COMPONENT RESPONSE REGULATOR ORR33"/>
    <property type="match status" value="1"/>
</dbReference>
<dbReference type="Pfam" id="PF00072">
    <property type="entry name" value="Response_reg"/>
    <property type="match status" value="1"/>
</dbReference>